<dbReference type="AlphaFoldDB" id="A0A1X0S0U7"/>
<reference evidence="1 2" key="1">
    <citation type="journal article" date="2016" name="Proc. Natl. Acad. Sci. U.S.A.">
        <title>Lipid metabolic changes in an early divergent fungus govern the establishment of a mutualistic symbiosis with endobacteria.</title>
        <authorList>
            <person name="Lastovetsky O.A."/>
            <person name="Gaspar M.L."/>
            <person name="Mondo S.J."/>
            <person name="LaButti K.M."/>
            <person name="Sandor L."/>
            <person name="Grigoriev I.V."/>
            <person name="Henry S.A."/>
            <person name="Pawlowska T.E."/>
        </authorList>
    </citation>
    <scope>NUCLEOTIDE SEQUENCE [LARGE SCALE GENOMIC DNA]</scope>
    <source>
        <strain evidence="1 2">ATCC 11559</strain>
    </source>
</reference>
<gene>
    <name evidence="1" type="ORF">BCV71DRAFT_286612</name>
</gene>
<accession>A0A1X0S0U7</accession>
<evidence type="ECO:0000313" key="2">
    <source>
        <dbReference type="Proteomes" id="UP000242381"/>
    </source>
</evidence>
<proteinExistence type="predicted"/>
<protein>
    <submittedName>
        <fullName evidence="1">Uncharacterized protein</fullName>
    </submittedName>
</protein>
<dbReference type="VEuPathDB" id="FungiDB:BCV72DRAFT_197771"/>
<dbReference type="EMBL" id="KV921347">
    <property type="protein sequence ID" value="ORE17768.1"/>
    <property type="molecule type" value="Genomic_DNA"/>
</dbReference>
<name>A0A1X0S0U7_RHIZD</name>
<dbReference type="Proteomes" id="UP000242381">
    <property type="component" value="Unassembled WGS sequence"/>
</dbReference>
<evidence type="ECO:0000313" key="1">
    <source>
        <dbReference type="EMBL" id="ORE17768.1"/>
    </source>
</evidence>
<sequence>MHCCPAISLDPVLWLSMTKFERGRCIRWCLGWLPGSRYKTCPQYHGQPFTKAYTIHCLEMHRRIMWPQTISDPLSLLLNMVPTRKHRFLNVTLLWSIRWPAICRILYELDYSISR</sequence>
<organism evidence="1 2">
    <name type="scientific">Rhizopus microsporus</name>
    <dbReference type="NCBI Taxonomy" id="58291"/>
    <lineage>
        <taxon>Eukaryota</taxon>
        <taxon>Fungi</taxon>
        <taxon>Fungi incertae sedis</taxon>
        <taxon>Mucoromycota</taxon>
        <taxon>Mucoromycotina</taxon>
        <taxon>Mucoromycetes</taxon>
        <taxon>Mucorales</taxon>
        <taxon>Mucorineae</taxon>
        <taxon>Rhizopodaceae</taxon>
        <taxon>Rhizopus</taxon>
    </lineage>
</organism>